<keyword evidence="4" id="KW-1185">Reference proteome</keyword>
<dbReference type="EMBL" id="CP026604">
    <property type="protein sequence ID" value="AWB67930.1"/>
    <property type="molecule type" value="Genomic_DNA"/>
</dbReference>
<evidence type="ECO:0000313" key="4">
    <source>
        <dbReference type="Proteomes" id="UP000244441"/>
    </source>
</evidence>
<dbReference type="Gene3D" id="3.10.510.20">
    <property type="entry name" value="YcgL domain"/>
    <property type="match status" value="1"/>
</dbReference>
<dbReference type="Proteomes" id="UP000244441">
    <property type="component" value="Chromosome"/>
</dbReference>
<dbReference type="PANTHER" id="PTHR38109:SF1">
    <property type="entry name" value="PROTEIN YCGL"/>
    <property type="match status" value="1"/>
</dbReference>
<dbReference type="OrthoDB" id="7062382at2"/>
<evidence type="ECO:0000256" key="1">
    <source>
        <dbReference type="HAMAP-Rule" id="MF_01866"/>
    </source>
</evidence>
<evidence type="ECO:0000313" key="3">
    <source>
        <dbReference type="EMBL" id="AWB67930.1"/>
    </source>
</evidence>
<organism evidence="3 4">
    <name type="scientific">Saccharobesus litoralis</name>
    <dbReference type="NCBI Taxonomy" id="2172099"/>
    <lineage>
        <taxon>Bacteria</taxon>
        <taxon>Pseudomonadati</taxon>
        <taxon>Pseudomonadota</taxon>
        <taxon>Gammaproteobacteria</taxon>
        <taxon>Alteromonadales</taxon>
        <taxon>Alteromonadaceae</taxon>
        <taxon>Saccharobesus</taxon>
    </lineage>
</organism>
<reference evidence="3 4" key="1">
    <citation type="submission" date="2018-01" db="EMBL/GenBank/DDBJ databases">
        <title>Genome sequence of a Cantenovulum-like bacteria.</title>
        <authorList>
            <person name="Tan W.R."/>
            <person name="Lau N.-S."/>
            <person name="Go F."/>
            <person name="Amirul A.-A.A."/>
        </authorList>
    </citation>
    <scope>NUCLEOTIDE SEQUENCE [LARGE SCALE GENOMIC DNA]</scope>
    <source>
        <strain evidence="3 4">CCB-QB4</strain>
    </source>
</reference>
<sequence length="98" mass="11221">MLSAVYKSNKKPDTYLFVEQRDNFDKVPESLLTMFGTPELVTIVNLASRSKLAISDIEKVKQELKDKGYFVQLPPPQEDLLKEHKARLKAQGKLNEDN</sequence>
<dbReference type="Pfam" id="PF05166">
    <property type="entry name" value="YcgL"/>
    <property type="match status" value="1"/>
</dbReference>
<name>A0A2S0VV02_9ALTE</name>
<accession>A0A2S0VV02</accession>
<feature type="domain" description="YcgL" evidence="2">
    <location>
        <begin position="1"/>
        <end position="85"/>
    </location>
</feature>
<gene>
    <name evidence="3" type="ORF">C2869_16530</name>
</gene>
<dbReference type="KEGG" id="cate:C2869_16530"/>
<evidence type="ECO:0000259" key="2">
    <source>
        <dbReference type="PROSITE" id="PS51648"/>
    </source>
</evidence>
<protein>
    <recommendedName>
        <fullName evidence="1">YcgL domain-containing protein C2869_16530</fullName>
    </recommendedName>
</protein>
<proteinExistence type="inferred from homology"/>
<dbReference type="PANTHER" id="PTHR38109">
    <property type="entry name" value="PROTEIN YCGL"/>
    <property type="match status" value="1"/>
</dbReference>
<dbReference type="PROSITE" id="PS51648">
    <property type="entry name" value="YCGL"/>
    <property type="match status" value="1"/>
</dbReference>
<dbReference type="RefSeq" id="WP_108603996.1">
    <property type="nucleotide sequence ID" value="NZ_CP026604.1"/>
</dbReference>
<dbReference type="AlphaFoldDB" id="A0A2S0VV02"/>
<dbReference type="SUPFAM" id="SSF160191">
    <property type="entry name" value="YcgL-like"/>
    <property type="match status" value="1"/>
</dbReference>
<dbReference type="HAMAP" id="MF_01866">
    <property type="entry name" value="UPF0745"/>
    <property type="match status" value="1"/>
</dbReference>
<dbReference type="InterPro" id="IPR027354">
    <property type="entry name" value="YcgL_dom"/>
</dbReference>
<dbReference type="InterPro" id="IPR038068">
    <property type="entry name" value="YcgL-like_sf"/>
</dbReference>